<proteinExistence type="predicted"/>
<keyword evidence="2" id="KW-1185">Reference proteome</keyword>
<evidence type="ECO:0000313" key="1">
    <source>
        <dbReference type="EMBL" id="KAK4815965.1"/>
    </source>
</evidence>
<accession>A0AAN7NI16</accession>
<organism evidence="1 2">
    <name type="scientific">Mycteria americana</name>
    <name type="common">Wood stork</name>
    <dbReference type="NCBI Taxonomy" id="33587"/>
    <lineage>
        <taxon>Eukaryota</taxon>
        <taxon>Metazoa</taxon>
        <taxon>Chordata</taxon>
        <taxon>Craniata</taxon>
        <taxon>Vertebrata</taxon>
        <taxon>Euteleostomi</taxon>
        <taxon>Archelosauria</taxon>
        <taxon>Archosauria</taxon>
        <taxon>Dinosauria</taxon>
        <taxon>Saurischia</taxon>
        <taxon>Theropoda</taxon>
        <taxon>Coelurosauria</taxon>
        <taxon>Aves</taxon>
        <taxon>Neognathae</taxon>
        <taxon>Neoaves</taxon>
        <taxon>Aequornithes</taxon>
        <taxon>Ciconiiformes</taxon>
        <taxon>Ciconiidae</taxon>
        <taxon>Mycteria</taxon>
    </lineage>
</organism>
<protein>
    <submittedName>
        <fullName evidence="1">Uncharacterized protein</fullName>
    </submittedName>
</protein>
<name>A0AAN7NI16_MYCAM</name>
<sequence length="152" mass="16954">MVVLPCTGLVAKPLGEQGVETEAHRDRAKILAKGLAENPNLCRGFPQRKPKAAGHFLALGRGSSKLPEWKLLNFIEEEMARSCLRQSLLWPVLEAPCALSRDCLRITYFKDMKGYQFGVATMNTEKMKQLSSLPGLLEDPSVAYCRLMNSRC</sequence>
<comment type="caution">
    <text evidence="1">The sequence shown here is derived from an EMBL/GenBank/DDBJ whole genome shotgun (WGS) entry which is preliminary data.</text>
</comment>
<reference evidence="1 2" key="1">
    <citation type="journal article" date="2023" name="J. Hered.">
        <title>Chromosome-level genome of the wood stork (Mycteria americana) provides insight into avian chromosome evolution.</title>
        <authorList>
            <person name="Flamio R. Jr."/>
            <person name="Ramstad K.M."/>
        </authorList>
    </citation>
    <scope>NUCLEOTIDE SEQUENCE [LARGE SCALE GENOMIC DNA]</scope>
    <source>
        <strain evidence="1">JAX WOST 10</strain>
    </source>
</reference>
<gene>
    <name evidence="1" type="ORF">QYF61_010459</name>
</gene>
<evidence type="ECO:0000313" key="2">
    <source>
        <dbReference type="Proteomes" id="UP001333110"/>
    </source>
</evidence>
<dbReference type="AlphaFoldDB" id="A0AAN7NI16"/>
<dbReference type="Proteomes" id="UP001333110">
    <property type="component" value="Unassembled WGS sequence"/>
</dbReference>
<dbReference type="EMBL" id="JAUNZN010000009">
    <property type="protein sequence ID" value="KAK4815965.1"/>
    <property type="molecule type" value="Genomic_DNA"/>
</dbReference>